<comment type="caution">
    <text evidence="2">The sequence shown here is derived from an EMBL/GenBank/DDBJ whole genome shotgun (WGS) entry which is preliminary data.</text>
</comment>
<dbReference type="Proteomes" id="UP000734511">
    <property type="component" value="Unassembled WGS sequence"/>
</dbReference>
<keyword evidence="3" id="KW-1185">Reference proteome</keyword>
<dbReference type="RefSeq" id="WP_167982187.1">
    <property type="nucleotide sequence ID" value="NZ_JAATEJ010000004.1"/>
</dbReference>
<evidence type="ECO:0000259" key="1">
    <source>
        <dbReference type="Pfam" id="PF26450"/>
    </source>
</evidence>
<dbReference type="Pfam" id="PF26450">
    <property type="entry name" value="DUF8129"/>
    <property type="match status" value="1"/>
</dbReference>
<gene>
    <name evidence="2" type="ORF">HCN08_07880</name>
</gene>
<feature type="domain" description="DUF8129" evidence="1">
    <location>
        <begin position="39"/>
        <end position="69"/>
    </location>
</feature>
<dbReference type="InterPro" id="IPR058442">
    <property type="entry name" value="DUF8129"/>
</dbReference>
<accession>A0ABX0ZNB4</accession>
<proteinExistence type="predicted"/>
<protein>
    <recommendedName>
        <fullName evidence="1">DUF8129 domain-containing protein</fullName>
    </recommendedName>
</protein>
<reference evidence="2 3" key="1">
    <citation type="submission" date="2020-03" db="EMBL/GenBank/DDBJ databases">
        <title>WGS of actinomycetes isolated from Thailand.</title>
        <authorList>
            <person name="Thawai C."/>
        </authorList>
    </citation>
    <scope>NUCLEOTIDE SEQUENCE [LARGE SCALE GENOMIC DNA]</scope>
    <source>
        <strain evidence="2 3">PRB2-1</strain>
    </source>
</reference>
<name>A0ABX0ZNB4_9ACTN</name>
<organism evidence="2 3">
    <name type="scientific">Actinacidiphila epipremni</name>
    <dbReference type="NCBI Taxonomy" id="2053013"/>
    <lineage>
        <taxon>Bacteria</taxon>
        <taxon>Bacillati</taxon>
        <taxon>Actinomycetota</taxon>
        <taxon>Actinomycetes</taxon>
        <taxon>Kitasatosporales</taxon>
        <taxon>Streptomycetaceae</taxon>
        <taxon>Actinacidiphila</taxon>
    </lineage>
</organism>
<sequence length="80" mass="9056">MEMFEDGTGSPPTGKLPIVDYNHLAGRTAESYFPRLGEDELKDLLRYERAHRNRLPVIRSLTAHLRRLRHGTGKGTSAKP</sequence>
<dbReference type="EMBL" id="JAATEJ010000004">
    <property type="protein sequence ID" value="NJP43319.1"/>
    <property type="molecule type" value="Genomic_DNA"/>
</dbReference>
<evidence type="ECO:0000313" key="3">
    <source>
        <dbReference type="Proteomes" id="UP000734511"/>
    </source>
</evidence>
<evidence type="ECO:0000313" key="2">
    <source>
        <dbReference type="EMBL" id="NJP43319.1"/>
    </source>
</evidence>